<evidence type="ECO:0000313" key="3">
    <source>
        <dbReference type="EMBL" id="KAI5443128.1"/>
    </source>
</evidence>
<dbReference type="Gramene" id="Psat01G0196600-T1">
    <property type="protein sequence ID" value="KAI5443128.1"/>
    <property type="gene ID" value="KIW84_011966"/>
</dbReference>
<dbReference type="AlphaFoldDB" id="A0A9D5BGA5"/>
<organism evidence="3 4">
    <name type="scientific">Pisum sativum</name>
    <name type="common">Garden pea</name>
    <name type="synonym">Lathyrus oleraceus</name>
    <dbReference type="NCBI Taxonomy" id="3888"/>
    <lineage>
        <taxon>Eukaryota</taxon>
        <taxon>Viridiplantae</taxon>
        <taxon>Streptophyta</taxon>
        <taxon>Embryophyta</taxon>
        <taxon>Tracheophyta</taxon>
        <taxon>Spermatophyta</taxon>
        <taxon>Magnoliopsida</taxon>
        <taxon>eudicotyledons</taxon>
        <taxon>Gunneridae</taxon>
        <taxon>Pentapetalae</taxon>
        <taxon>rosids</taxon>
        <taxon>fabids</taxon>
        <taxon>Fabales</taxon>
        <taxon>Fabaceae</taxon>
        <taxon>Papilionoideae</taxon>
        <taxon>50 kb inversion clade</taxon>
        <taxon>NPAAA clade</taxon>
        <taxon>Hologalegina</taxon>
        <taxon>IRL clade</taxon>
        <taxon>Fabeae</taxon>
        <taxon>Lathyrus</taxon>
    </lineage>
</organism>
<feature type="region of interest" description="Disordered" evidence="1">
    <location>
        <begin position="39"/>
        <end position="77"/>
    </location>
</feature>
<keyword evidence="4" id="KW-1185">Reference proteome</keyword>
<feature type="compositionally biased region" description="Polar residues" evidence="1">
    <location>
        <begin position="104"/>
        <end position="117"/>
    </location>
</feature>
<comment type="caution">
    <text evidence="3">The sequence shown here is derived from an EMBL/GenBank/DDBJ whole genome shotgun (WGS) entry which is preliminary data.</text>
</comment>
<gene>
    <name evidence="3" type="ORF">KIW84_011966</name>
</gene>
<protein>
    <submittedName>
        <fullName evidence="3">Uncharacterized protein</fullName>
    </submittedName>
</protein>
<feature type="region of interest" description="Disordered" evidence="1">
    <location>
        <begin position="98"/>
        <end position="131"/>
    </location>
</feature>
<keyword evidence="2" id="KW-0732">Signal</keyword>
<dbReference type="Proteomes" id="UP001058974">
    <property type="component" value="Chromosome 1"/>
</dbReference>
<dbReference type="EMBL" id="JAMSHJ010000001">
    <property type="protein sequence ID" value="KAI5443128.1"/>
    <property type="molecule type" value="Genomic_DNA"/>
</dbReference>
<accession>A0A9D5BGA5</accession>
<evidence type="ECO:0000256" key="1">
    <source>
        <dbReference type="SAM" id="MobiDB-lite"/>
    </source>
</evidence>
<feature type="chain" id="PRO_5038942244" evidence="2">
    <location>
        <begin position="18"/>
        <end position="131"/>
    </location>
</feature>
<proteinExistence type="predicted"/>
<feature type="signal peptide" evidence="2">
    <location>
        <begin position="1"/>
        <end position="17"/>
    </location>
</feature>
<name>A0A9D5BGA5_PEA</name>
<evidence type="ECO:0000256" key="2">
    <source>
        <dbReference type="SAM" id="SignalP"/>
    </source>
</evidence>
<reference evidence="3 4" key="1">
    <citation type="journal article" date="2022" name="Nat. Genet.">
        <title>Improved pea reference genome and pan-genome highlight genomic features and evolutionary characteristics.</title>
        <authorList>
            <person name="Yang T."/>
            <person name="Liu R."/>
            <person name="Luo Y."/>
            <person name="Hu S."/>
            <person name="Wang D."/>
            <person name="Wang C."/>
            <person name="Pandey M.K."/>
            <person name="Ge S."/>
            <person name="Xu Q."/>
            <person name="Li N."/>
            <person name="Li G."/>
            <person name="Huang Y."/>
            <person name="Saxena R.K."/>
            <person name="Ji Y."/>
            <person name="Li M."/>
            <person name="Yan X."/>
            <person name="He Y."/>
            <person name="Liu Y."/>
            <person name="Wang X."/>
            <person name="Xiang C."/>
            <person name="Varshney R.K."/>
            <person name="Ding H."/>
            <person name="Gao S."/>
            <person name="Zong X."/>
        </authorList>
    </citation>
    <scope>NUCLEOTIDE SEQUENCE [LARGE SCALE GENOMIC DNA]</scope>
    <source>
        <strain evidence="3 4">cv. Zhongwan 6</strain>
    </source>
</reference>
<evidence type="ECO:0000313" key="4">
    <source>
        <dbReference type="Proteomes" id="UP001058974"/>
    </source>
</evidence>
<sequence length="131" mass="14536">MFHVLNIAGLLHWSTLSEEIVELDSFHESVNNAYDGREQFAHNSSKLPKIQPPVADTDYPASAGSHDTPQSVPHFFDASKSHNEFSQETVSKNINKNHEIPSETEGTFNTVANTAENQPGYEESVETEPLP</sequence>